<dbReference type="Pfam" id="PF00188">
    <property type="entry name" value="CAP"/>
    <property type="match status" value="1"/>
</dbReference>
<accession>A0A9P8RPQ0</accession>
<name>A0A9P8RPQ0_9PEZI</name>
<dbReference type="InterPro" id="IPR001283">
    <property type="entry name" value="CRISP-related"/>
</dbReference>
<organism evidence="3 4">
    <name type="scientific">Trichoglossum hirsutum</name>
    <dbReference type="NCBI Taxonomy" id="265104"/>
    <lineage>
        <taxon>Eukaryota</taxon>
        <taxon>Fungi</taxon>
        <taxon>Dikarya</taxon>
        <taxon>Ascomycota</taxon>
        <taxon>Pezizomycotina</taxon>
        <taxon>Geoglossomycetes</taxon>
        <taxon>Geoglossales</taxon>
        <taxon>Geoglossaceae</taxon>
        <taxon>Trichoglossum</taxon>
    </lineage>
</organism>
<keyword evidence="1" id="KW-0732">Signal</keyword>
<dbReference type="PRINTS" id="PR00837">
    <property type="entry name" value="V5TPXLIKE"/>
</dbReference>
<dbReference type="InterPro" id="IPR035940">
    <property type="entry name" value="CAP_sf"/>
</dbReference>
<comment type="caution">
    <text evidence="3">The sequence shown here is derived from an EMBL/GenBank/DDBJ whole genome shotgun (WGS) entry which is preliminary data.</text>
</comment>
<dbReference type="SUPFAM" id="SSF55797">
    <property type="entry name" value="PR-1-like"/>
    <property type="match status" value="1"/>
</dbReference>
<feature type="chain" id="PRO_5040343339" description="SCP domain-containing protein" evidence="1">
    <location>
        <begin position="25"/>
        <end position="209"/>
    </location>
</feature>
<evidence type="ECO:0000256" key="1">
    <source>
        <dbReference type="SAM" id="SignalP"/>
    </source>
</evidence>
<protein>
    <recommendedName>
        <fullName evidence="2">SCP domain-containing protein</fullName>
    </recommendedName>
</protein>
<dbReference type="Proteomes" id="UP000750711">
    <property type="component" value="Unassembled WGS sequence"/>
</dbReference>
<dbReference type="Gene3D" id="3.40.33.10">
    <property type="entry name" value="CAP"/>
    <property type="match status" value="1"/>
</dbReference>
<dbReference type="SMART" id="SM00198">
    <property type="entry name" value="SCP"/>
    <property type="match status" value="1"/>
</dbReference>
<dbReference type="GO" id="GO:0005576">
    <property type="term" value="C:extracellular region"/>
    <property type="evidence" value="ECO:0007669"/>
    <property type="project" value="InterPro"/>
</dbReference>
<dbReference type="AlphaFoldDB" id="A0A9P8RPQ0"/>
<feature type="signal peptide" evidence="1">
    <location>
        <begin position="1"/>
        <end position="24"/>
    </location>
</feature>
<feature type="non-terminal residue" evidence="3">
    <location>
        <position position="1"/>
    </location>
</feature>
<feature type="domain" description="SCP" evidence="2">
    <location>
        <begin position="47"/>
        <end position="173"/>
    </location>
</feature>
<evidence type="ECO:0000259" key="2">
    <source>
        <dbReference type="SMART" id="SM00198"/>
    </source>
</evidence>
<dbReference type="PROSITE" id="PS01009">
    <property type="entry name" value="CRISP_1"/>
    <property type="match status" value="1"/>
</dbReference>
<proteinExistence type="predicted"/>
<dbReference type="PANTHER" id="PTHR10334">
    <property type="entry name" value="CYSTEINE-RICH SECRETORY PROTEIN-RELATED"/>
    <property type="match status" value="1"/>
</dbReference>
<dbReference type="InterPro" id="IPR014044">
    <property type="entry name" value="CAP_dom"/>
</dbReference>
<keyword evidence="4" id="KW-1185">Reference proteome</keyword>
<dbReference type="InterPro" id="IPR018244">
    <property type="entry name" value="Allrgn_V5/Tpx1_CS"/>
</dbReference>
<dbReference type="EMBL" id="JAGHQM010000608">
    <property type="protein sequence ID" value="KAH0559393.1"/>
    <property type="molecule type" value="Genomic_DNA"/>
</dbReference>
<gene>
    <name evidence="3" type="ORF">GP486_004087</name>
</gene>
<evidence type="ECO:0000313" key="3">
    <source>
        <dbReference type="EMBL" id="KAH0559393.1"/>
    </source>
</evidence>
<reference evidence="3" key="1">
    <citation type="submission" date="2021-03" db="EMBL/GenBank/DDBJ databases">
        <title>Comparative genomics and phylogenomic investigation of the class Geoglossomycetes provide insights into ecological specialization and systematics.</title>
        <authorList>
            <person name="Melie T."/>
            <person name="Pirro S."/>
            <person name="Miller A.N."/>
            <person name="Quandt A."/>
        </authorList>
    </citation>
    <scope>NUCLEOTIDE SEQUENCE</scope>
    <source>
        <strain evidence="3">CAQ_001_2017</strain>
    </source>
</reference>
<evidence type="ECO:0000313" key="4">
    <source>
        <dbReference type="Proteomes" id="UP000750711"/>
    </source>
</evidence>
<sequence length="209" mass="22844">MLRLNLFITLSLCVLAATTVATSASTVIITVPATAPTESPTYTDDKNFQKAIIDTHNLFRNEHNASALGWNDTLAKFGANWTIACEFNHSHGAYGENLAKGYPNASAAVTAWGDERKKYDFSKAAFSEATGHFTQVVWKTTKTVGCGRKDCGNSSSRSWYVVCEYYPRGNIIDHFAENVQAQTKRPSGHIQGAKNPAVRVRGFGLAETM</sequence>